<sequence>MKKKLRIAVIGSSFSGSIFTRQLERYLKNPEVIIFEKNVNSDVSPHWAQPSKGAAIFINPNGMSTIKHYDNELYHQLRKITTPRVSMEIDSISMSHNSLCKIKDIIESGLADDYGATIRWDNINHLLRNLLDKSRIVYGMQLSSYKYDSSTHKISLLFHEDSIYANEDFGEFDLLVAADGRYSAVRNTEEKINSGDSDTTTYYSISNFRLLVPNTSEPIVDDLKLIYNIPDKIGHPHYQDLPPFNSLCRVGLSHCQANEQNPAGSTYLFGNFSLGNNTEISPIMKSSDFLKALFMPAGGAANLSKQGKWLMSVLENENANIHWSRFQSIPIKFTPTIHTSTEALPILYLGDAAHAFPPSLGQGATTAIEDAYYSSEVFIDAIIENQYFENKDSYPYIITLLQKINAQRKPRIELIKNASISAGKHLTSENMNEELQQEAELWANNCQWRSIIRTIWKGYSQPKDELCWR</sequence>
<dbReference type="InterPro" id="IPR050493">
    <property type="entry name" value="FAD-dep_Monooxygenase_BioMet"/>
</dbReference>
<name>A0A0H5MHE2_YERIN</name>
<gene>
    <name evidence="4" type="ORF">ERS008476_03535</name>
</gene>
<organism evidence="4 5">
    <name type="scientific">Yersinia intermedia</name>
    <dbReference type="NCBI Taxonomy" id="631"/>
    <lineage>
        <taxon>Bacteria</taxon>
        <taxon>Pseudomonadati</taxon>
        <taxon>Pseudomonadota</taxon>
        <taxon>Gammaproteobacteria</taxon>
        <taxon>Enterobacterales</taxon>
        <taxon>Yersiniaceae</taxon>
        <taxon>Yersinia</taxon>
    </lineage>
</organism>
<dbReference type="InterPro" id="IPR002938">
    <property type="entry name" value="FAD-bd"/>
</dbReference>
<accession>A0A0H5MHE2</accession>
<evidence type="ECO:0000313" key="4">
    <source>
        <dbReference type="EMBL" id="CRY56491.1"/>
    </source>
</evidence>
<keyword evidence="2 4" id="KW-0503">Monooxygenase</keyword>
<dbReference type="AlphaFoldDB" id="A0A0H5MHE2"/>
<proteinExistence type="predicted"/>
<dbReference type="Proteomes" id="UP000043316">
    <property type="component" value="Unassembled WGS sequence"/>
</dbReference>
<dbReference type="PRINTS" id="PR00420">
    <property type="entry name" value="RNGMNOXGNASE"/>
</dbReference>
<dbReference type="InterPro" id="IPR036188">
    <property type="entry name" value="FAD/NAD-bd_sf"/>
</dbReference>
<evidence type="ECO:0000256" key="1">
    <source>
        <dbReference type="ARBA" id="ARBA00023002"/>
    </source>
</evidence>
<dbReference type="GO" id="GO:0071949">
    <property type="term" value="F:FAD binding"/>
    <property type="evidence" value="ECO:0007669"/>
    <property type="project" value="InterPro"/>
</dbReference>
<dbReference type="RefSeq" id="WP_053010127.1">
    <property type="nucleotide sequence ID" value="NZ_CWJI01000014.1"/>
</dbReference>
<evidence type="ECO:0000313" key="5">
    <source>
        <dbReference type="Proteomes" id="UP000043316"/>
    </source>
</evidence>
<dbReference type="SUPFAM" id="SSF51905">
    <property type="entry name" value="FAD/NAD(P)-binding domain"/>
    <property type="match status" value="1"/>
</dbReference>
<dbReference type="PANTHER" id="PTHR13789">
    <property type="entry name" value="MONOOXYGENASE"/>
    <property type="match status" value="1"/>
</dbReference>
<dbReference type="PANTHER" id="PTHR13789:SF309">
    <property type="entry name" value="PUTATIVE (AFU_ORTHOLOGUE AFUA_6G14510)-RELATED"/>
    <property type="match status" value="1"/>
</dbReference>
<dbReference type="EMBL" id="CWJI01000014">
    <property type="protein sequence ID" value="CRY56491.1"/>
    <property type="molecule type" value="Genomic_DNA"/>
</dbReference>
<keyword evidence="1" id="KW-0560">Oxidoreductase</keyword>
<evidence type="ECO:0000256" key="2">
    <source>
        <dbReference type="ARBA" id="ARBA00023033"/>
    </source>
</evidence>
<feature type="domain" description="FAD-binding" evidence="3">
    <location>
        <begin position="346"/>
        <end position="374"/>
    </location>
</feature>
<dbReference type="Gene3D" id="3.50.50.60">
    <property type="entry name" value="FAD/NAD(P)-binding domain"/>
    <property type="match status" value="2"/>
</dbReference>
<protein>
    <submittedName>
        <fullName evidence="4">Salicylate 1-monooxygenase</fullName>
    </submittedName>
</protein>
<reference evidence="5" key="1">
    <citation type="submission" date="2015-03" db="EMBL/GenBank/DDBJ databases">
        <authorList>
            <consortium name="Pathogen Informatics"/>
        </authorList>
    </citation>
    <scope>NUCLEOTIDE SEQUENCE [LARGE SCALE GENOMIC DNA]</scope>
    <source>
        <strain evidence="5">R148</strain>
    </source>
</reference>
<dbReference type="GO" id="GO:0004497">
    <property type="term" value="F:monooxygenase activity"/>
    <property type="evidence" value="ECO:0007669"/>
    <property type="project" value="UniProtKB-KW"/>
</dbReference>
<evidence type="ECO:0000259" key="3">
    <source>
        <dbReference type="Pfam" id="PF01494"/>
    </source>
</evidence>
<dbReference type="Pfam" id="PF01494">
    <property type="entry name" value="FAD_binding_3"/>
    <property type="match status" value="1"/>
</dbReference>